<dbReference type="GO" id="GO:0005829">
    <property type="term" value="C:cytosol"/>
    <property type="evidence" value="ECO:0007669"/>
    <property type="project" value="TreeGrafter"/>
</dbReference>
<dbReference type="GO" id="GO:0016491">
    <property type="term" value="F:oxidoreductase activity"/>
    <property type="evidence" value="ECO:0007669"/>
    <property type="project" value="InterPro"/>
</dbReference>
<dbReference type="InterPro" id="IPR029039">
    <property type="entry name" value="Flavoprotein-like_sf"/>
</dbReference>
<dbReference type="EMBL" id="FQUP01000001">
    <property type="protein sequence ID" value="SHF26368.1"/>
    <property type="molecule type" value="Genomic_DNA"/>
</dbReference>
<dbReference type="InterPro" id="IPR050712">
    <property type="entry name" value="NAD(P)H-dep_reductase"/>
</dbReference>
<protein>
    <submittedName>
        <fullName evidence="2">NAD(P)H-dependent FMN reductase</fullName>
    </submittedName>
</protein>
<evidence type="ECO:0000313" key="3">
    <source>
        <dbReference type="Proteomes" id="UP000184485"/>
    </source>
</evidence>
<accession>A0A1M5A7V9</accession>
<dbReference type="Gene3D" id="3.40.50.360">
    <property type="match status" value="1"/>
</dbReference>
<proteinExistence type="predicted"/>
<evidence type="ECO:0000259" key="1">
    <source>
        <dbReference type="Pfam" id="PF03358"/>
    </source>
</evidence>
<evidence type="ECO:0000313" key="2">
    <source>
        <dbReference type="EMBL" id="SHF26368.1"/>
    </source>
</evidence>
<dbReference type="InterPro" id="IPR005025">
    <property type="entry name" value="FMN_Rdtase-like_dom"/>
</dbReference>
<dbReference type="Proteomes" id="UP000184485">
    <property type="component" value="Unassembled WGS sequence"/>
</dbReference>
<organism evidence="2 3">
    <name type="scientific">Kaistia soli DSM 19436</name>
    <dbReference type="NCBI Taxonomy" id="1122133"/>
    <lineage>
        <taxon>Bacteria</taxon>
        <taxon>Pseudomonadati</taxon>
        <taxon>Pseudomonadota</taxon>
        <taxon>Alphaproteobacteria</taxon>
        <taxon>Hyphomicrobiales</taxon>
        <taxon>Kaistiaceae</taxon>
        <taxon>Kaistia</taxon>
    </lineage>
</organism>
<dbReference type="STRING" id="1122133.SAMN02745157_2043"/>
<dbReference type="GO" id="GO:0010181">
    <property type="term" value="F:FMN binding"/>
    <property type="evidence" value="ECO:0007669"/>
    <property type="project" value="TreeGrafter"/>
</dbReference>
<dbReference type="SUPFAM" id="SSF52218">
    <property type="entry name" value="Flavoproteins"/>
    <property type="match status" value="1"/>
</dbReference>
<name>A0A1M5A7V9_9HYPH</name>
<reference evidence="2 3" key="1">
    <citation type="submission" date="2016-11" db="EMBL/GenBank/DDBJ databases">
        <authorList>
            <person name="Jaros S."/>
            <person name="Januszkiewicz K."/>
            <person name="Wedrychowicz H."/>
        </authorList>
    </citation>
    <scope>NUCLEOTIDE SEQUENCE [LARGE SCALE GENOMIC DNA]</scope>
    <source>
        <strain evidence="2 3">DSM 19436</strain>
    </source>
</reference>
<dbReference type="PANTHER" id="PTHR30543:SF21">
    <property type="entry name" value="NAD(P)H-DEPENDENT FMN REDUCTASE LOT6"/>
    <property type="match status" value="1"/>
</dbReference>
<keyword evidence="3" id="KW-1185">Reference proteome</keyword>
<sequence length="193" mass="20879">MCIMHGNILVVAGSTRINRRSPAIADWVSSLGASVSDVDFQTVDLRDLQLGLDDEPDIPAAGRDYRGPATRRWSELVQGAGAIVFVSPQYNWGYPAALKNAIDHLYREWRSKPVLIVTYGGHGGGKCGAQLREVLGGLDVILTDAMPALRLARARIVANDGAIDPDIDFADQREEVLGGLRELVAKMSELRAG</sequence>
<dbReference type="AlphaFoldDB" id="A0A1M5A7V9"/>
<feature type="domain" description="NADPH-dependent FMN reductase-like" evidence="1">
    <location>
        <begin position="7"/>
        <end position="141"/>
    </location>
</feature>
<gene>
    <name evidence="2" type="ORF">SAMN02745157_2043</name>
</gene>
<dbReference type="PANTHER" id="PTHR30543">
    <property type="entry name" value="CHROMATE REDUCTASE"/>
    <property type="match status" value="1"/>
</dbReference>
<dbReference type="Pfam" id="PF03358">
    <property type="entry name" value="FMN_red"/>
    <property type="match status" value="1"/>
</dbReference>